<comment type="caution">
    <text evidence="2">The sequence shown here is derived from an EMBL/GenBank/DDBJ whole genome shotgun (WGS) entry which is preliminary data.</text>
</comment>
<sequence>MKKLLWIMSTSVLLSACNIGNEWDNPMPEEGFLIIAHRGASAYEPENTLPSFELAEDLNADYVELDVHLTKDGELIVMHDDDVKRTTEAVGKIKDYTLAELKELTANEEKGKKVADGRRDEEEAYKIPTLQEVIEEMKDDIRFVIELKDTDQYPGIEEKLVGLMKENGLIGADAKGYPKAVIHSFDKKALKQVHKLESAIPLMQLISFDEGEEAEISAKELRDILTYASGIDVSYEALTPPFVNTMHDAGLAVYAYTVDDAEAALRLKAMGVNGIHTDEPDLLGE</sequence>
<dbReference type="PANTHER" id="PTHR46211">
    <property type="entry name" value="GLYCEROPHOSPHORYL DIESTER PHOSPHODIESTERASE"/>
    <property type="match status" value="1"/>
</dbReference>
<name>A0ABW0TYK3_9BACL</name>
<keyword evidence="3" id="KW-1185">Reference proteome</keyword>
<dbReference type="Pfam" id="PF03009">
    <property type="entry name" value="GDPD"/>
    <property type="match status" value="1"/>
</dbReference>
<organism evidence="2 3">
    <name type="scientific">Sporosarcina koreensis</name>
    <dbReference type="NCBI Taxonomy" id="334735"/>
    <lineage>
        <taxon>Bacteria</taxon>
        <taxon>Bacillati</taxon>
        <taxon>Bacillota</taxon>
        <taxon>Bacilli</taxon>
        <taxon>Bacillales</taxon>
        <taxon>Caryophanaceae</taxon>
        <taxon>Sporosarcina</taxon>
    </lineage>
</organism>
<dbReference type="EMBL" id="JBHSNP010000027">
    <property type="protein sequence ID" value="MFC5604121.1"/>
    <property type="molecule type" value="Genomic_DNA"/>
</dbReference>
<dbReference type="Gene3D" id="3.20.20.190">
    <property type="entry name" value="Phosphatidylinositol (PI) phosphodiesterase"/>
    <property type="match status" value="1"/>
</dbReference>
<dbReference type="InterPro" id="IPR030395">
    <property type="entry name" value="GP_PDE_dom"/>
</dbReference>
<feature type="domain" description="GP-PDE" evidence="1">
    <location>
        <begin position="32"/>
        <end position="285"/>
    </location>
</feature>
<protein>
    <submittedName>
        <fullName evidence="2">Glycerophosphodiester phosphodiesterase</fullName>
    </submittedName>
</protein>
<dbReference type="PROSITE" id="PS51704">
    <property type="entry name" value="GP_PDE"/>
    <property type="match status" value="1"/>
</dbReference>
<dbReference type="SUPFAM" id="SSF51695">
    <property type="entry name" value="PLC-like phosphodiesterases"/>
    <property type="match status" value="1"/>
</dbReference>
<dbReference type="PANTHER" id="PTHR46211:SF7">
    <property type="entry name" value="GLYCEROPHOSPHODIESTER PHOSPHODIESTERASE"/>
    <property type="match status" value="1"/>
</dbReference>
<dbReference type="Proteomes" id="UP001596071">
    <property type="component" value="Unassembled WGS sequence"/>
</dbReference>
<dbReference type="RefSeq" id="WP_381445554.1">
    <property type="nucleotide sequence ID" value="NZ_JBHSNP010000027.1"/>
</dbReference>
<reference evidence="3" key="1">
    <citation type="journal article" date="2019" name="Int. J. Syst. Evol. Microbiol.">
        <title>The Global Catalogue of Microorganisms (GCM) 10K type strain sequencing project: providing services to taxonomists for standard genome sequencing and annotation.</title>
        <authorList>
            <consortium name="The Broad Institute Genomics Platform"/>
            <consortium name="The Broad Institute Genome Sequencing Center for Infectious Disease"/>
            <person name="Wu L."/>
            <person name="Ma J."/>
        </authorList>
    </citation>
    <scope>NUCLEOTIDE SEQUENCE [LARGE SCALE GENOMIC DNA]</scope>
    <source>
        <strain evidence="3">KACC 11299</strain>
    </source>
</reference>
<proteinExistence type="predicted"/>
<evidence type="ECO:0000313" key="3">
    <source>
        <dbReference type="Proteomes" id="UP001596071"/>
    </source>
</evidence>
<dbReference type="InterPro" id="IPR017946">
    <property type="entry name" value="PLC-like_Pdiesterase_TIM-brl"/>
</dbReference>
<dbReference type="PROSITE" id="PS51257">
    <property type="entry name" value="PROKAR_LIPOPROTEIN"/>
    <property type="match status" value="1"/>
</dbReference>
<accession>A0ABW0TYK3</accession>
<evidence type="ECO:0000259" key="1">
    <source>
        <dbReference type="PROSITE" id="PS51704"/>
    </source>
</evidence>
<gene>
    <name evidence="2" type="ORF">ACFPTP_12905</name>
</gene>
<evidence type="ECO:0000313" key="2">
    <source>
        <dbReference type="EMBL" id="MFC5604121.1"/>
    </source>
</evidence>